<keyword evidence="7" id="KW-1185">Reference proteome</keyword>
<keyword evidence="2 4" id="KW-0058">Aromatic hydrocarbons catabolism</keyword>
<dbReference type="Proteomes" id="UP000691718">
    <property type="component" value="Unassembled WGS sequence"/>
</dbReference>
<dbReference type="InterPro" id="IPR010497">
    <property type="entry name" value="Epoxide_hydro_N"/>
</dbReference>
<keyword evidence="4" id="KW-0472">Membrane</keyword>
<comment type="similarity">
    <text evidence="1 4">Belongs to the peptidase S33 family.</text>
</comment>
<dbReference type="PIRSF" id="PIRSF001112">
    <property type="entry name" value="Epoxide_hydrolase"/>
    <property type="match status" value="1"/>
</dbReference>
<evidence type="ECO:0000256" key="3">
    <source>
        <dbReference type="ARBA" id="ARBA00022801"/>
    </source>
</evidence>
<dbReference type="OrthoDB" id="7130006at2759"/>
<dbReference type="InterPro" id="IPR016292">
    <property type="entry name" value="Epoxide_hydrolase"/>
</dbReference>
<reference evidence="6" key="1">
    <citation type="submission" date="2021-04" db="EMBL/GenBank/DDBJ databases">
        <authorList>
            <person name="Tunstrom K."/>
        </authorList>
    </citation>
    <scope>NUCLEOTIDE SEQUENCE</scope>
</reference>
<dbReference type="Pfam" id="PF06441">
    <property type="entry name" value="EHN"/>
    <property type="match status" value="1"/>
</dbReference>
<protein>
    <recommendedName>
        <fullName evidence="4">Epoxide hydrolase</fullName>
        <ecNumber evidence="4">3.3.2.9</ecNumber>
    </recommendedName>
</protein>
<evidence type="ECO:0000256" key="2">
    <source>
        <dbReference type="ARBA" id="ARBA00022797"/>
    </source>
</evidence>
<comment type="caution">
    <text evidence="6">The sequence shown here is derived from an EMBL/GenBank/DDBJ whole genome shotgun (WGS) entry which is preliminary data.</text>
</comment>
<dbReference type="EC" id="3.3.2.9" evidence="4"/>
<comment type="catalytic activity">
    <reaction evidence="4">
        <text>cis-stilbene oxide + H2O = (1R,2R)-hydrobenzoin</text>
        <dbReference type="Rhea" id="RHEA:23900"/>
        <dbReference type="ChEBI" id="CHEBI:15377"/>
        <dbReference type="ChEBI" id="CHEBI:50004"/>
        <dbReference type="ChEBI" id="CHEBI:50014"/>
        <dbReference type="EC" id="3.3.2.9"/>
    </reaction>
</comment>
<evidence type="ECO:0000313" key="7">
    <source>
        <dbReference type="Proteomes" id="UP000691718"/>
    </source>
</evidence>
<feature type="domain" description="Epoxide hydrolase N-terminal" evidence="5">
    <location>
        <begin position="58"/>
        <end position="167"/>
    </location>
</feature>
<dbReference type="AlphaFoldDB" id="A0A8S3X5S3"/>
<dbReference type="PANTHER" id="PTHR21661:SF35">
    <property type="entry name" value="EPOXIDE HYDROLASE"/>
    <property type="match status" value="1"/>
</dbReference>
<sequence length="470" mass="53847">MPVFCKMIQDPAQCTSESFLSVMISLLSMYFETPPVPNIDLNEWWGPECLQGQLDTSIRPFRIEFNESMIEDLKHRLRNTRQLTPPLKDSGSEYGFNTYEMPSWLQYWAEEYPFHERERMINRYPQYRTNIQGLNVHFVRVRPEVPPGVEVVPLLLLHGWPSSFLDFYEFIPILTTVSKDRGFAIEVIAASLPGFGFSEGAVRPGFGADKIAVVLRNLMHRLGHKKFYVHGADWGSVAASNIATFFPQEVLGYHSSMPSNTSPIALILRLIGAVRPSLVVRPELADRMYPLSTRLEKLLKELGYFYLQATKPDTVAIALTDSPAGLLAYYFEKISVGTRGYYRYLADGGLQIHFTREQLIDNLMMYWVPNSIATAGRIYAESSSLRYFSSQFNSIPSDVPAWILQAKYEISYVPPWMYQLKYPNLLNETVLDTGGHFLALELPHVLAEDILKAVIEFQRWHAQRKVHIEL</sequence>
<evidence type="ECO:0000256" key="4">
    <source>
        <dbReference type="PIRNR" id="PIRNR001112"/>
    </source>
</evidence>
<comment type="subcellular location">
    <subcellularLocation>
        <location evidence="4">Endoplasmic reticulum membrane</location>
    </subcellularLocation>
</comment>
<evidence type="ECO:0000256" key="1">
    <source>
        <dbReference type="ARBA" id="ARBA00010088"/>
    </source>
</evidence>
<comment type="catalytic activity">
    <reaction evidence="4">
        <text>1-(4-methoxyphenyl)-N-methyl-N-[(3-methyloxetan-3-yl)methyl]methanamine + H2O = 2-{[(4-methoxybenzyl)(methyl)amino]methyl}-2-methylpropane-1,3-diol</text>
        <dbReference type="Rhea" id="RHEA:55764"/>
        <dbReference type="ChEBI" id="CHEBI:15377"/>
        <dbReference type="ChEBI" id="CHEBI:139161"/>
        <dbReference type="ChEBI" id="CHEBI:139164"/>
        <dbReference type="EC" id="3.3.2.9"/>
    </reaction>
</comment>
<dbReference type="EMBL" id="CAJQZP010000904">
    <property type="protein sequence ID" value="CAG4995503.1"/>
    <property type="molecule type" value="Genomic_DNA"/>
</dbReference>
<organism evidence="6 7">
    <name type="scientific">Parnassius apollo</name>
    <name type="common">Apollo butterfly</name>
    <name type="synonym">Papilio apollo</name>
    <dbReference type="NCBI Taxonomy" id="110799"/>
    <lineage>
        <taxon>Eukaryota</taxon>
        <taxon>Metazoa</taxon>
        <taxon>Ecdysozoa</taxon>
        <taxon>Arthropoda</taxon>
        <taxon>Hexapoda</taxon>
        <taxon>Insecta</taxon>
        <taxon>Pterygota</taxon>
        <taxon>Neoptera</taxon>
        <taxon>Endopterygota</taxon>
        <taxon>Lepidoptera</taxon>
        <taxon>Glossata</taxon>
        <taxon>Ditrysia</taxon>
        <taxon>Papilionoidea</taxon>
        <taxon>Papilionidae</taxon>
        <taxon>Parnassiinae</taxon>
        <taxon>Parnassini</taxon>
        <taxon>Parnassius</taxon>
        <taxon>Parnassius</taxon>
    </lineage>
</organism>
<dbReference type="GO" id="GO:0004301">
    <property type="term" value="F:epoxide hydrolase activity"/>
    <property type="evidence" value="ECO:0007669"/>
    <property type="project" value="TreeGrafter"/>
</dbReference>
<dbReference type="GO" id="GO:0097176">
    <property type="term" value="P:epoxide metabolic process"/>
    <property type="evidence" value="ECO:0007669"/>
    <property type="project" value="TreeGrafter"/>
</dbReference>
<proteinExistence type="inferred from homology"/>
<comment type="function">
    <text evidence="4">Catalyzes juvenile hormone hydrolysis.</text>
</comment>
<accession>A0A8S3X5S3</accession>
<evidence type="ECO:0000313" key="6">
    <source>
        <dbReference type="EMBL" id="CAG4995503.1"/>
    </source>
</evidence>
<gene>
    <name evidence="6" type="ORF">PAPOLLO_LOCUS12830</name>
</gene>
<keyword evidence="4" id="KW-0256">Endoplasmic reticulum</keyword>
<keyword evidence="3 4" id="KW-0378">Hydrolase</keyword>
<name>A0A8S3X5S3_PARAO</name>
<evidence type="ECO:0000259" key="5">
    <source>
        <dbReference type="Pfam" id="PF06441"/>
    </source>
</evidence>
<dbReference type="PANTHER" id="PTHR21661">
    <property type="entry name" value="EPOXIDE HYDROLASE 1-RELATED"/>
    <property type="match status" value="1"/>
</dbReference>